<gene>
    <name evidence="7" type="ORF">ABOM_002022</name>
</gene>
<dbReference type="Gene3D" id="2.70.50.70">
    <property type="match status" value="1"/>
</dbReference>
<dbReference type="CDD" id="cd21175">
    <property type="entry name" value="LPMO_AA9"/>
    <property type="match status" value="1"/>
</dbReference>
<dbReference type="PANTHER" id="PTHR33353">
    <property type="entry name" value="PUTATIVE (AFU_ORTHOLOGUE AFUA_1G12560)-RELATED"/>
    <property type="match status" value="1"/>
</dbReference>
<dbReference type="GO" id="GO:0030245">
    <property type="term" value="P:cellulose catabolic process"/>
    <property type="evidence" value="ECO:0007669"/>
    <property type="project" value="UniProtKB-UniRule"/>
</dbReference>
<keyword evidence="3 5" id="KW-0964">Secreted</keyword>
<keyword evidence="5" id="KW-0136">Cellulose degradation</keyword>
<keyword evidence="4 5" id="KW-1015">Disulfide bond</keyword>
<dbReference type="EC" id="1.14.99.56" evidence="5"/>
<comment type="cofactor">
    <cofactor evidence="1">
        <name>Cu(2+)</name>
        <dbReference type="ChEBI" id="CHEBI:29036"/>
    </cofactor>
</comment>
<comment type="catalytic activity">
    <reaction evidence="5">
        <text>[(1-&gt;4)-beta-D-glucosyl]n+m + reduced acceptor + O2 = 4-dehydro-beta-D-glucosyl-[(1-&gt;4)-beta-D-glucosyl]n-1 + [(1-&gt;4)-beta-D-glucosyl]m + acceptor + H2O.</text>
        <dbReference type="EC" id="1.14.99.56"/>
    </reaction>
</comment>
<keyword evidence="5" id="KW-0119">Carbohydrate metabolism</keyword>
<dbReference type="OrthoDB" id="3496539at2759"/>
<dbReference type="GeneID" id="34445412"/>
<evidence type="ECO:0000256" key="5">
    <source>
        <dbReference type="RuleBase" id="RU368122"/>
    </source>
</evidence>
<evidence type="ECO:0000256" key="3">
    <source>
        <dbReference type="ARBA" id="ARBA00022525"/>
    </source>
</evidence>
<dbReference type="Pfam" id="PF03443">
    <property type="entry name" value="AA9"/>
    <property type="match status" value="1"/>
</dbReference>
<evidence type="ECO:0000259" key="6">
    <source>
        <dbReference type="Pfam" id="PF03443"/>
    </source>
</evidence>
<dbReference type="InterPro" id="IPR005103">
    <property type="entry name" value="AA9_LPMO"/>
</dbReference>
<dbReference type="EMBL" id="LYCR01000014">
    <property type="protein sequence ID" value="OGM48655.1"/>
    <property type="molecule type" value="Genomic_DNA"/>
</dbReference>
<comment type="caution">
    <text evidence="7">The sequence shown here is derived from an EMBL/GenBank/DDBJ whole genome shotgun (WGS) entry which is preliminary data.</text>
</comment>
<dbReference type="PANTHER" id="PTHR33353:SF2">
    <property type="entry name" value="ENDO-BETA-1,4-GLUCANASE D"/>
    <property type="match status" value="1"/>
</dbReference>
<dbReference type="Proteomes" id="UP000179179">
    <property type="component" value="Unassembled WGS sequence"/>
</dbReference>
<accession>A0A1F8AB39</accession>
<evidence type="ECO:0000256" key="2">
    <source>
        <dbReference type="ARBA" id="ARBA00004613"/>
    </source>
</evidence>
<dbReference type="RefSeq" id="XP_022392372.1">
    <property type="nucleotide sequence ID" value="XM_022529152.1"/>
</dbReference>
<dbReference type="GO" id="GO:0005576">
    <property type="term" value="C:extracellular region"/>
    <property type="evidence" value="ECO:0007669"/>
    <property type="project" value="UniProtKB-SubCell"/>
</dbReference>
<dbReference type="AlphaFoldDB" id="A0A1F8AB39"/>
<comment type="function">
    <text evidence="5">Lytic polysaccharide monooxygenase (LMPO) that depolymerizes crystalline and amorphous polysaccharides via the oxidation of scissile alpha- or beta-(1-4)-glycosidic bonds, yielding C1 and/or C4 oxidation products. Catalysis by LPMOs requires the reduction of the active-site copper from Cu(II) to Cu(I) by a reducing agent and H(2)O(2) or O(2) as a cosubstrate.</text>
</comment>
<reference evidence="7 8" key="1">
    <citation type="journal article" date="2016" name="Genome Biol. Evol.">
        <title>Draft genome sequence of an aflatoxigenic Aspergillus species, A. bombycis.</title>
        <authorList>
            <person name="Moore G.G."/>
            <person name="Mack B.M."/>
            <person name="Beltz S.B."/>
            <person name="Gilbert M.K."/>
        </authorList>
    </citation>
    <scope>NUCLEOTIDE SEQUENCE [LARGE SCALE GENOMIC DNA]</scope>
    <source>
        <strain evidence="8">NRRL 26010</strain>
    </source>
</reference>
<dbReference type="GO" id="GO:0008810">
    <property type="term" value="F:cellulase activity"/>
    <property type="evidence" value="ECO:0007669"/>
    <property type="project" value="UniProtKB-UniRule"/>
</dbReference>
<comment type="subcellular location">
    <subcellularLocation>
        <location evidence="2 5">Secreted</location>
    </subcellularLocation>
</comment>
<sequence length="360" mass="38111">MKIQLALTLAAAPIVSTHYFFPNFIANGNFTEYFEYVREDTQGYMPYKGGYDSTDFRCNVGSLDFASKTDVYKVKAGDTIGFGTDFGALIEHPGPMQVYLSKAPGDVRDYDGSGDWFKIYELGPTSFGSDGIEWGVTGKTNFTFTLPKETPAGQYLVRIEHIALHGAGEWGGAELYFNCAQIEVESDSTAVPHPVVQIPGVYNGYEPGILFYMYRPYWTNYTMPGPRVWPDGGSNVVKAAGVAVAPSGSWSASAVTATASESAAVDPVSYSSVFSSTTPAAVAVAKPITSSTPVPSLPASSPLISPTSCNLEPIYVTVTETTTVTAQANGITTGNACGPQTTVTATVTTTTTVTEKAAAA</sequence>
<evidence type="ECO:0000256" key="4">
    <source>
        <dbReference type="ARBA" id="ARBA00023157"/>
    </source>
</evidence>
<evidence type="ECO:0000256" key="1">
    <source>
        <dbReference type="ARBA" id="ARBA00001973"/>
    </source>
</evidence>
<proteinExistence type="predicted"/>
<dbReference type="STRING" id="109264.A0A1F8AB39"/>
<comment type="domain">
    <text evidence="5">Has a modular structure: an endo-beta-1,4-glucanase catalytic module at the N-terminus, a linker rich in serines and threonines, and a C-terminal carbohydrate-binding module (CBM).</text>
</comment>
<organism evidence="7 8">
    <name type="scientific">Aspergillus bombycis</name>
    <dbReference type="NCBI Taxonomy" id="109264"/>
    <lineage>
        <taxon>Eukaryota</taxon>
        <taxon>Fungi</taxon>
        <taxon>Dikarya</taxon>
        <taxon>Ascomycota</taxon>
        <taxon>Pezizomycotina</taxon>
        <taxon>Eurotiomycetes</taxon>
        <taxon>Eurotiomycetidae</taxon>
        <taxon>Eurotiales</taxon>
        <taxon>Aspergillaceae</taxon>
        <taxon>Aspergillus</taxon>
    </lineage>
</organism>
<dbReference type="InterPro" id="IPR049892">
    <property type="entry name" value="AA9"/>
</dbReference>
<keyword evidence="5" id="KW-0624">Polysaccharide degradation</keyword>
<feature type="domain" description="Auxiliary Activity family 9 catalytic" evidence="6">
    <location>
        <begin position="18"/>
        <end position="218"/>
    </location>
</feature>
<dbReference type="GO" id="GO:0030248">
    <property type="term" value="F:cellulose binding"/>
    <property type="evidence" value="ECO:0007669"/>
    <property type="project" value="UniProtKB-UniRule"/>
</dbReference>
<protein>
    <recommendedName>
        <fullName evidence="5">AA9 family lytic polysaccharide monooxygenase</fullName>
        <ecNumber evidence="5">1.14.99.56</ecNumber>
    </recommendedName>
    <alternativeName>
        <fullName evidence="5">Endo-beta-1,4-glucanase</fullName>
    </alternativeName>
    <alternativeName>
        <fullName evidence="5">Glycosyl hydrolase 61 family protein</fullName>
    </alternativeName>
</protein>
<keyword evidence="8" id="KW-1185">Reference proteome</keyword>
<name>A0A1F8AB39_9EURO</name>
<evidence type="ECO:0000313" key="7">
    <source>
        <dbReference type="EMBL" id="OGM48655.1"/>
    </source>
</evidence>
<evidence type="ECO:0000313" key="8">
    <source>
        <dbReference type="Proteomes" id="UP000179179"/>
    </source>
</evidence>